<evidence type="ECO:0000313" key="1">
    <source>
        <dbReference type="EMBL" id="PWB76330.1"/>
    </source>
</evidence>
<dbReference type="Gene3D" id="3.40.630.30">
    <property type="match status" value="1"/>
</dbReference>
<gene>
    <name evidence="1" type="ORF">C3F09_00650</name>
</gene>
<dbReference type="Proteomes" id="UP000250918">
    <property type="component" value="Unassembled WGS sequence"/>
</dbReference>
<evidence type="ECO:0000313" key="2">
    <source>
        <dbReference type="Proteomes" id="UP000250918"/>
    </source>
</evidence>
<dbReference type="InterPro" id="IPR016181">
    <property type="entry name" value="Acyl_CoA_acyltransferase"/>
</dbReference>
<reference evidence="1 2" key="1">
    <citation type="journal article" date="2018" name="ISME J.">
        <title>A methanotrophic archaeon couples anaerobic oxidation of methane to Fe(III) reduction.</title>
        <authorList>
            <person name="Cai C."/>
            <person name="Leu A.O."/>
            <person name="Xie G.J."/>
            <person name="Guo J."/>
            <person name="Feng Y."/>
            <person name="Zhao J.X."/>
            <person name="Tyson G.W."/>
            <person name="Yuan Z."/>
            <person name="Hu S."/>
        </authorList>
    </citation>
    <scope>NUCLEOTIDE SEQUENCE [LARGE SCALE GENOMIC DNA]</scope>
    <source>
        <strain evidence="1">FeB_12</strain>
    </source>
</reference>
<evidence type="ECO:0008006" key="3">
    <source>
        <dbReference type="Google" id="ProtNLM"/>
    </source>
</evidence>
<proteinExistence type="predicted"/>
<accession>A0A855XD03</accession>
<dbReference type="EMBL" id="PQAP01000002">
    <property type="protein sequence ID" value="PWB76330.1"/>
    <property type="molecule type" value="Genomic_DNA"/>
</dbReference>
<dbReference type="SUPFAM" id="SSF55729">
    <property type="entry name" value="Acyl-CoA N-acyltransferases (Nat)"/>
    <property type="match status" value="1"/>
</dbReference>
<name>A0A855XD03_9BACT</name>
<dbReference type="AlphaFoldDB" id="A0A855XD03"/>
<comment type="caution">
    <text evidence="1">The sequence shown here is derived from an EMBL/GenBank/DDBJ whole genome shotgun (WGS) entry which is preliminary data.</text>
</comment>
<protein>
    <recommendedName>
        <fullName evidence="3">GNAT family N-acetyltransferase</fullName>
    </recommendedName>
</protein>
<sequence>MSWRIPHGGKMWREAVGEPNRKSFRKLVTGGKAHGVLAFDGKNPVGWCAFGLRTEFPRTETVKAFRRDDIAGVWSINCFYIERHYRNSGVSELLLAGAVKAIKKYKGKLIEAYPTPLTRDGKQLPAAFAYTGPEVIFERAGFKEVQRLSASRPLYRLVVR</sequence>
<organism evidence="1 2">
    <name type="scientific">candidate division GN15 bacterium</name>
    <dbReference type="NCBI Taxonomy" id="2072418"/>
    <lineage>
        <taxon>Bacteria</taxon>
        <taxon>candidate division GN15</taxon>
    </lineage>
</organism>